<dbReference type="InterPro" id="IPR011356">
    <property type="entry name" value="Leucine_aapep/pepB"/>
</dbReference>
<dbReference type="PANTHER" id="PTHR11963">
    <property type="entry name" value="LEUCINE AMINOPEPTIDASE-RELATED"/>
    <property type="match status" value="1"/>
</dbReference>
<dbReference type="InterPro" id="IPR008283">
    <property type="entry name" value="Peptidase_M17_N"/>
</dbReference>
<dbReference type="InterPro" id="IPR023042">
    <property type="entry name" value="Peptidase_M17_leu_NH2_pept"/>
</dbReference>
<dbReference type="CDD" id="cd00433">
    <property type="entry name" value="Peptidase_M17"/>
    <property type="match status" value="1"/>
</dbReference>
<dbReference type="InterPro" id="IPR000819">
    <property type="entry name" value="Peptidase_M17_C"/>
</dbReference>
<dbReference type="Gene3D" id="3.40.220.10">
    <property type="entry name" value="Leucine Aminopeptidase, subunit E, domain 1"/>
    <property type="match status" value="1"/>
</dbReference>
<protein>
    <submittedName>
        <fullName evidence="9">Leucyl aminopeptidase</fullName>
    </submittedName>
</protein>
<dbReference type="InterPro" id="IPR043472">
    <property type="entry name" value="Macro_dom-like"/>
</dbReference>
<dbReference type="EMBL" id="CP119071">
    <property type="protein sequence ID" value="WEL39752.1"/>
    <property type="molecule type" value="Genomic_DNA"/>
</dbReference>
<keyword evidence="4 9" id="KW-0031">Aminopeptidase</keyword>
<dbReference type="SUPFAM" id="SSF53187">
    <property type="entry name" value="Zn-dependent exopeptidases"/>
    <property type="match status" value="1"/>
</dbReference>
<keyword evidence="10" id="KW-1185">Reference proteome</keyword>
<evidence type="ECO:0000256" key="6">
    <source>
        <dbReference type="ARBA" id="ARBA00022801"/>
    </source>
</evidence>
<feature type="domain" description="Cytosol aminopeptidase" evidence="7">
    <location>
        <begin position="328"/>
        <end position="335"/>
    </location>
</feature>
<evidence type="ECO:0000256" key="2">
    <source>
        <dbReference type="ARBA" id="ARBA00001585"/>
    </source>
</evidence>
<gene>
    <name evidence="8" type="ORF">PFJ87_07g00200</name>
    <name evidence="9" type="ORF">PFJ87_10g02010</name>
</gene>
<keyword evidence="6" id="KW-0378">Hydrolase</keyword>
<comment type="catalytic activity">
    <reaction evidence="1">
        <text>Release of an N-terminal amino acid, Xaa-|-Yaa-, in which Xaa is preferably Leu, but may be other amino acids including Pro although not Arg or Lys, and Yaa may be Pro. Amino acid amides and methyl esters are also readily hydrolyzed, but rates on arylamides are exceedingly low.</text>
        <dbReference type="EC" id="3.4.11.1"/>
    </reaction>
</comment>
<dbReference type="EMBL" id="CP119068">
    <property type="protein sequence ID" value="WEL38945.1"/>
    <property type="molecule type" value="Genomic_DNA"/>
</dbReference>
<dbReference type="Proteomes" id="UP001217963">
    <property type="component" value="Chromosome X"/>
</dbReference>
<accession>A0ABY8CLE6</accession>
<dbReference type="Proteomes" id="UP001217963">
    <property type="component" value="Chromosome VII"/>
</dbReference>
<dbReference type="PRINTS" id="PR00481">
    <property type="entry name" value="LAMNOPPTDASE"/>
</dbReference>
<evidence type="ECO:0000313" key="8">
    <source>
        <dbReference type="EMBL" id="WEL38945.1"/>
    </source>
</evidence>
<dbReference type="Pfam" id="PF00883">
    <property type="entry name" value="Peptidase_M17"/>
    <property type="match status" value="1"/>
</dbReference>
<evidence type="ECO:0000256" key="1">
    <source>
        <dbReference type="ARBA" id="ARBA00000135"/>
    </source>
</evidence>
<reference evidence="9 10" key="1">
    <citation type="submission" date="2023-02" db="EMBL/GenBank/DDBJ databases">
        <title>Encephalitozoon hellem ATCC 50451 complete genome.</title>
        <authorList>
            <person name="Mascarenhas dos Santos A.C."/>
            <person name="Julian A.T."/>
            <person name="Pombert J.-F."/>
        </authorList>
    </citation>
    <scope>NUCLEOTIDE SEQUENCE [LARGE SCALE GENOMIC DNA]</scope>
    <source>
        <strain evidence="9 10">ATCC 50451</strain>
    </source>
</reference>
<evidence type="ECO:0000259" key="7">
    <source>
        <dbReference type="PROSITE" id="PS00631"/>
    </source>
</evidence>
<evidence type="ECO:0000313" key="9">
    <source>
        <dbReference type="EMBL" id="WEL39752.1"/>
    </source>
</evidence>
<evidence type="ECO:0000256" key="4">
    <source>
        <dbReference type="ARBA" id="ARBA00022438"/>
    </source>
</evidence>
<dbReference type="PANTHER" id="PTHR11963:SF23">
    <property type="entry name" value="CYTOSOL AMINOPEPTIDASE"/>
    <property type="match status" value="1"/>
</dbReference>
<evidence type="ECO:0000313" key="10">
    <source>
        <dbReference type="Proteomes" id="UP001217963"/>
    </source>
</evidence>
<dbReference type="Gene3D" id="3.40.630.10">
    <property type="entry name" value="Zn peptidases"/>
    <property type="match status" value="1"/>
</dbReference>
<organism evidence="9 10">
    <name type="scientific">Encephalitozoon hellem</name>
    <name type="common">Microsporidian parasite</name>
    <dbReference type="NCBI Taxonomy" id="27973"/>
    <lineage>
        <taxon>Eukaryota</taxon>
        <taxon>Fungi</taxon>
        <taxon>Fungi incertae sedis</taxon>
        <taxon>Microsporidia</taxon>
        <taxon>Unikaryonidae</taxon>
        <taxon>Encephalitozoon</taxon>
    </lineage>
</organism>
<proteinExistence type="inferred from homology"/>
<sequence length="485" mass="52000">MGLINYEKLMVMSGADPDSTKVRIVLCSNTEEGVSIVANEKSSAHEEFLSSLGAKGNLGESHVLPEGNGRITVFVGIGKVDENILIAKNNARKAGASGYKAVSQFRNIEVSLGSEFMAREVVSGIILASYKYQFLNKEGEEPKKIVINSDLEMARKATIVGNAQNFARFLGDTPANLMNPTLFTEYATKYLDGKRNVTVDVFDREFMKSKSMNLLLSVSQGSTQEPKLFVAKYRGKGGEGVDLALVGKGVCFDSGGISLKPSGRMCRMKGDMLGGASVLSAFGVIADMGVKMNVDLVIPLVENLPSGTATKPGDVYVGMNGKSVEIDNTDAEGRLILADALVYAQESKPTYIFDVATLTGAMSVALGDAFIGYFTADDNLSEIIYRSGIDSNDPTWRMPLSQLYLPAMKSDVADLKNTGAGRYGGSSSAAIFLNEFINKESKWVHFDIAGVMESNNNKGVYGEGMTGCSVPVLVETIERLSGITN</sequence>
<comment type="similarity">
    <text evidence="3">Belongs to the peptidase M17 family.</text>
</comment>
<name>A0ABY8CLE6_ENCHE</name>
<dbReference type="HAMAP" id="MF_00181">
    <property type="entry name" value="Cytosol_peptidase_M17"/>
    <property type="match status" value="1"/>
</dbReference>
<dbReference type="PROSITE" id="PS00631">
    <property type="entry name" value="CYTOSOL_AP"/>
    <property type="match status" value="1"/>
</dbReference>
<dbReference type="Pfam" id="PF02789">
    <property type="entry name" value="Peptidase_M17_N"/>
    <property type="match status" value="1"/>
</dbReference>
<evidence type="ECO:0000256" key="5">
    <source>
        <dbReference type="ARBA" id="ARBA00022670"/>
    </source>
</evidence>
<comment type="catalytic activity">
    <reaction evidence="2">
        <text>Release of N-terminal proline from a peptide.</text>
        <dbReference type="EC" id="3.4.11.5"/>
    </reaction>
</comment>
<evidence type="ECO:0000256" key="3">
    <source>
        <dbReference type="ARBA" id="ARBA00009528"/>
    </source>
</evidence>
<dbReference type="GO" id="GO:0004177">
    <property type="term" value="F:aminopeptidase activity"/>
    <property type="evidence" value="ECO:0007669"/>
    <property type="project" value="UniProtKB-KW"/>
</dbReference>
<keyword evidence="5" id="KW-0645">Protease</keyword>
<dbReference type="SUPFAM" id="SSF52949">
    <property type="entry name" value="Macro domain-like"/>
    <property type="match status" value="1"/>
</dbReference>